<feature type="compositionally biased region" description="Polar residues" evidence="7">
    <location>
        <begin position="794"/>
        <end position="807"/>
    </location>
</feature>
<evidence type="ECO:0000259" key="8">
    <source>
        <dbReference type="PROSITE" id="PS50090"/>
    </source>
</evidence>
<keyword evidence="11" id="KW-1185">Reference proteome</keyword>
<evidence type="ECO:0000256" key="7">
    <source>
        <dbReference type="SAM" id="MobiDB-lite"/>
    </source>
</evidence>
<feature type="region of interest" description="Disordered" evidence="7">
    <location>
        <begin position="676"/>
        <end position="754"/>
    </location>
</feature>
<keyword evidence="5" id="KW-0804">Transcription</keyword>
<feature type="region of interest" description="Disordered" evidence="7">
    <location>
        <begin position="628"/>
        <end position="662"/>
    </location>
</feature>
<evidence type="ECO:0000256" key="4">
    <source>
        <dbReference type="ARBA" id="ARBA00023125"/>
    </source>
</evidence>
<evidence type="ECO:0000256" key="1">
    <source>
        <dbReference type="ARBA" id="ARBA00004123"/>
    </source>
</evidence>
<dbReference type="FunFam" id="1.10.10.60:FF:000010">
    <property type="entry name" value="Transcriptional activator Myb isoform A"/>
    <property type="match status" value="1"/>
</dbReference>
<organism evidence="10 11">
    <name type="scientific">Meganyctiphanes norvegica</name>
    <name type="common">Northern krill</name>
    <name type="synonym">Thysanopoda norvegica</name>
    <dbReference type="NCBI Taxonomy" id="48144"/>
    <lineage>
        <taxon>Eukaryota</taxon>
        <taxon>Metazoa</taxon>
        <taxon>Ecdysozoa</taxon>
        <taxon>Arthropoda</taxon>
        <taxon>Crustacea</taxon>
        <taxon>Multicrustacea</taxon>
        <taxon>Malacostraca</taxon>
        <taxon>Eumalacostraca</taxon>
        <taxon>Eucarida</taxon>
        <taxon>Euphausiacea</taxon>
        <taxon>Euphausiidae</taxon>
        <taxon>Meganyctiphanes</taxon>
    </lineage>
</organism>
<protein>
    <submittedName>
        <fullName evidence="10">Uncharacterized protein</fullName>
    </submittedName>
</protein>
<evidence type="ECO:0000256" key="6">
    <source>
        <dbReference type="ARBA" id="ARBA00023242"/>
    </source>
</evidence>
<dbReference type="Proteomes" id="UP001497623">
    <property type="component" value="Unassembled WGS sequence"/>
</dbReference>
<feature type="compositionally biased region" description="Pro residues" evidence="7">
    <location>
        <begin position="389"/>
        <end position="408"/>
    </location>
</feature>
<name>A0AAV2Q4D6_MEGNR</name>
<feature type="compositionally biased region" description="Basic residues" evidence="7">
    <location>
        <begin position="47"/>
        <end position="56"/>
    </location>
</feature>
<dbReference type="GO" id="GO:0000278">
    <property type="term" value="P:mitotic cell cycle"/>
    <property type="evidence" value="ECO:0007669"/>
    <property type="project" value="TreeGrafter"/>
</dbReference>
<feature type="region of interest" description="Disordered" evidence="7">
    <location>
        <begin position="292"/>
        <end position="442"/>
    </location>
</feature>
<dbReference type="InterPro" id="IPR017930">
    <property type="entry name" value="Myb_dom"/>
</dbReference>
<dbReference type="Gene3D" id="1.10.10.60">
    <property type="entry name" value="Homeodomain-like"/>
    <property type="match status" value="3"/>
</dbReference>
<feature type="domain" description="Myb-like" evidence="8">
    <location>
        <begin position="100"/>
        <end position="151"/>
    </location>
</feature>
<feature type="region of interest" description="Disordered" evidence="7">
    <location>
        <begin position="210"/>
        <end position="239"/>
    </location>
</feature>
<dbReference type="PANTHER" id="PTHR45614">
    <property type="entry name" value="MYB PROTEIN-RELATED"/>
    <property type="match status" value="1"/>
</dbReference>
<dbReference type="CDD" id="cd00167">
    <property type="entry name" value="SANT"/>
    <property type="match status" value="3"/>
</dbReference>
<feature type="compositionally biased region" description="Pro residues" evidence="7">
    <location>
        <begin position="345"/>
        <end position="361"/>
    </location>
</feature>
<dbReference type="FunFam" id="1.10.10.60:FF:000016">
    <property type="entry name" value="Transcriptional activator Myb isoform A"/>
    <property type="match status" value="1"/>
</dbReference>
<reference evidence="10 11" key="1">
    <citation type="submission" date="2024-05" db="EMBL/GenBank/DDBJ databases">
        <authorList>
            <person name="Wallberg A."/>
        </authorList>
    </citation>
    <scope>NUCLEOTIDE SEQUENCE [LARGE SCALE GENOMIC DNA]</scope>
</reference>
<keyword evidence="4" id="KW-0238">DNA-binding</keyword>
<dbReference type="InterPro" id="IPR009057">
    <property type="entry name" value="Homeodomain-like_sf"/>
</dbReference>
<evidence type="ECO:0000256" key="3">
    <source>
        <dbReference type="ARBA" id="ARBA00023015"/>
    </source>
</evidence>
<dbReference type="GO" id="GO:0000981">
    <property type="term" value="F:DNA-binding transcription factor activity, RNA polymerase II-specific"/>
    <property type="evidence" value="ECO:0007669"/>
    <property type="project" value="TreeGrafter"/>
</dbReference>
<dbReference type="PROSITE" id="PS50090">
    <property type="entry name" value="MYB_LIKE"/>
    <property type="match status" value="3"/>
</dbReference>
<feature type="region of interest" description="Disordered" evidence="7">
    <location>
        <begin position="555"/>
        <end position="580"/>
    </location>
</feature>
<feature type="compositionally biased region" description="Polar residues" evidence="7">
    <location>
        <begin position="221"/>
        <end position="233"/>
    </location>
</feature>
<feature type="region of interest" description="Disordered" evidence="7">
    <location>
        <begin position="1"/>
        <end position="56"/>
    </location>
</feature>
<dbReference type="GO" id="GO:0000978">
    <property type="term" value="F:RNA polymerase II cis-regulatory region sequence-specific DNA binding"/>
    <property type="evidence" value="ECO:0007669"/>
    <property type="project" value="TreeGrafter"/>
</dbReference>
<sequence length="979" mass="107931">MSQSSVHSSSQEDEWCSADELSDDYEIDESSVDVDDELPSSTSGGPRVKKHVNKGRWTKDEDEKLKNLVEQHGEKFEVISSCFPDRNDVQCQQRWHKVVNPELVKGPWTKEEDEKVIELVKKYGPKRWTLIAKHLKGRIGKQCRERWHNHLNPAIKKCAWTDEEDRIIYEAHKQWGNQWAKIAKLLPGRTDNAIKNHWNSTMRRKYEAEMTAAGRKKQRGSGRNNSGPQNTPMIGQGVQPQPPLYTHDYMMGPPITHIPHIPSPPSPHTVSQTHLYTLTSGYAPQTHPEYHAHTPRYHELPPAMHTPVPVNNTSPYGQEAFPQNYWDQTSPYHPGYVSSTVQQNPTPPPAPTPPAPQPVPQLSPQQLQTPKQEYLHTPGTIMDTIGNPVCPPVGPTTPTPPPSLPTPPLNTQYNEYSTSNVYNPPSLQQAPRSVSSTSSSPLDQGFLLSPDKTGIYGDLGIISPLGYFEDFGSFSPMKANRCPADVDIRAEIDDLGGMGAFELLTYSPAKIKQEHKREVMIDSYVSAAPSVSSAGSSIFTSSSMSTVSSTLVSSSENARSTAGSSSVSSTTKPQNSSKTASAATCLSSSLLDNSIKSEHNTSLSSVTIKNEHNSSFSFNIKSEHNASFSSLNNSSRLSTPPILRRGRRKQPSPIKRHNYTMSQDLDESLLTTPQKITPVKSTPFSPSQFLNSPNLFDDTNLTSTPLCSAPVSQSTPVQPLTQNSNNLAGNSQPRTPKSRRVLIQPTPQTPTPLKNALREIEKKIGPLKHLPQTPTHLEDITEIIRKDTERDQSTFETPSTSAHNGSKLSGVFDSGYGSSSVKRKVSNAGGKENSPSKKARKALQLSSWSAPGDVHVPGFSHQEQLSLMPETPSKSLIGDSSVLFSPPSIIRDTLPDENHYSSTSMLHDKTSKKVRDGELGCVKRITFGEGNNTKANVSKLDVRWEMVACGKTENQRSLTEQARQFVTQNSALRPRSLNL</sequence>
<feature type="domain" description="HTH myb-type" evidence="9">
    <location>
        <begin position="156"/>
        <end position="206"/>
    </location>
</feature>
<dbReference type="PANTHER" id="PTHR45614:SF25">
    <property type="entry name" value="MYB PROTEIN"/>
    <property type="match status" value="1"/>
</dbReference>
<feature type="domain" description="Myb-like" evidence="8">
    <location>
        <begin position="49"/>
        <end position="99"/>
    </location>
</feature>
<feature type="compositionally biased region" description="Basic residues" evidence="7">
    <location>
        <begin position="644"/>
        <end position="658"/>
    </location>
</feature>
<dbReference type="SMART" id="SM00717">
    <property type="entry name" value="SANT"/>
    <property type="match status" value="3"/>
</dbReference>
<comment type="caution">
    <text evidence="10">The sequence shown here is derived from an EMBL/GenBank/DDBJ whole genome shotgun (WGS) entry which is preliminary data.</text>
</comment>
<evidence type="ECO:0000313" key="11">
    <source>
        <dbReference type="Proteomes" id="UP001497623"/>
    </source>
</evidence>
<feature type="domain" description="HTH myb-type" evidence="9">
    <location>
        <begin position="100"/>
        <end position="155"/>
    </location>
</feature>
<gene>
    <name evidence="10" type="ORF">MNOR_LOCUS7256</name>
</gene>
<keyword evidence="3" id="KW-0805">Transcription regulation</keyword>
<feature type="region of interest" description="Disordered" evidence="7">
    <location>
        <begin position="789"/>
        <end position="845"/>
    </location>
</feature>
<evidence type="ECO:0000259" key="9">
    <source>
        <dbReference type="PROSITE" id="PS51294"/>
    </source>
</evidence>
<feature type="domain" description="Myb-like" evidence="8">
    <location>
        <begin position="152"/>
        <end position="202"/>
    </location>
</feature>
<dbReference type="SUPFAM" id="SSF46689">
    <property type="entry name" value="Homeodomain-like"/>
    <property type="match status" value="2"/>
</dbReference>
<dbReference type="InterPro" id="IPR050560">
    <property type="entry name" value="MYB_TF"/>
</dbReference>
<accession>A0AAV2Q4D6</accession>
<dbReference type="Pfam" id="PF09316">
    <property type="entry name" value="Cmyb_C"/>
    <property type="match status" value="1"/>
</dbReference>
<feature type="compositionally biased region" description="Acidic residues" evidence="7">
    <location>
        <begin position="11"/>
        <end position="38"/>
    </location>
</feature>
<feature type="compositionally biased region" description="Polar residues" evidence="7">
    <location>
        <begin position="676"/>
        <end position="735"/>
    </location>
</feature>
<dbReference type="PROSITE" id="PS51294">
    <property type="entry name" value="HTH_MYB"/>
    <property type="match status" value="3"/>
</dbReference>
<dbReference type="AlphaFoldDB" id="A0AAV2Q4D6"/>
<dbReference type="EMBL" id="CAXKWB010003151">
    <property type="protein sequence ID" value="CAL4068454.1"/>
    <property type="molecule type" value="Genomic_DNA"/>
</dbReference>
<keyword evidence="6" id="KW-0539">Nucleus</keyword>
<keyword evidence="2" id="KW-0677">Repeat</keyword>
<dbReference type="GO" id="GO:0045944">
    <property type="term" value="P:positive regulation of transcription by RNA polymerase II"/>
    <property type="evidence" value="ECO:0007669"/>
    <property type="project" value="TreeGrafter"/>
</dbReference>
<evidence type="ECO:0000256" key="2">
    <source>
        <dbReference type="ARBA" id="ARBA00022737"/>
    </source>
</evidence>
<proteinExistence type="predicted"/>
<feature type="compositionally biased region" description="Polar residues" evidence="7">
    <location>
        <begin position="412"/>
        <end position="432"/>
    </location>
</feature>
<comment type="subcellular location">
    <subcellularLocation>
        <location evidence="1">Nucleus</location>
    </subcellularLocation>
</comment>
<dbReference type="InterPro" id="IPR001005">
    <property type="entry name" value="SANT/Myb"/>
</dbReference>
<feature type="domain" description="HTH myb-type" evidence="9">
    <location>
        <begin position="49"/>
        <end position="99"/>
    </location>
</feature>
<evidence type="ECO:0000313" key="10">
    <source>
        <dbReference type="EMBL" id="CAL4068454.1"/>
    </source>
</evidence>
<evidence type="ECO:0000256" key="5">
    <source>
        <dbReference type="ARBA" id="ARBA00023163"/>
    </source>
</evidence>
<feature type="compositionally biased region" description="Low complexity" evidence="7">
    <location>
        <begin position="628"/>
        <end position="638"/>
    </location>
</feature>
<dbReference type="GO" id="GO:0005634">
    <property type="term" value="C:nucleus"/>
    <property type="evidence" value="ECO:0007669"/>
    <property type="project" value="UniProtKB-SubCell"/>
</dbReference>
<dbReference type="InterPro" id="IPR015395">
    <property type="entry name" value="C-myb_C"/>
</dbReference>
<dbReference type="Pfam" id="PF00249">
    <property type="entry name" value="Myb_DNA-binding"/>
    <property type="match status" value="3"/>
</dbReference>